<evidence type="ECO:0000256" key="2">
    <source>
        <dbReference type="ARBA" id="ARBA00022448"/>
    </source>
</evidence>
<evidence type="ECO:0000256" key="6">
    <source>
        <dbReference type="ARBA" id="ARBA00022840"/>
    </source>
</evidence>
<keyword evidence="7" id="KW-1278">Translocase</keyword>
<proteinExistence type="predicted"/>
<sequence>MRNINKSFPGVQALKHVDFDLKANEIHALLGENGAGKSTLMNVLMGMHRPEEGEIWLHGKKTEIPSPVFAIQNSIGIVPQELNIVPEVTVAENICMGTQKRKAGAIIDWKDTFKRAESIMDQLGSPVNVRSKAGTCSVAQLQMVQIARAIAFGAKIIILDEPTASLTSQETHDLFRVMRQLKGNGAGIIFITHHLEEVKEVADRVTVMRDGEVVDTTLMADTSIKEIIAKMAGQEVIFSKFEREFQEEEVVLRAERLTHKKKFRDVSFEVKKGEIFGVGGLVGAGRTEVMLALFGVEPLESGTIILKGKPITVKSPKSAIEAGIGYLPEERRAQAIFPILSIKENLTMPILQRLFRHGKIDRRQQEKITQSYIDRLEIKTPSGEKEIRDLSGGNQQKVVFGRWIEKDLDILILDEPTRGIDVRAKDEIHKLIESLAKEGKTVIVVSSELEELLNICDRIMVMNEGQVKGIMNAREVNQEEILRLALS</sequence>
<keyword evidence="4" id="KW-0677">Repeat</keyword>
<dbReference type="InterPro" id="IPR003593">
    <property type="entry name" value="AAA+_ATPase"/>
</dbReference>
<dbReference type="Pfam" id="PF00005">
    <property type="entry name" value="ABC_tran"/>
    <property type="match status" value="2"/>
</dbReference>
<keyword evidence="8" id="KW-0472">Membrane</keyword>
<dbReference type="PANTHER" id="PTHR43790:SF9">
    <property type="entry name" value="GALACTOFURANOSE TRANSPORTER ATP-BINDING PROTEIN YTFR"/>
    <property type="match status" value="1"/>
</dbReference>
<dbReference type="InterPro" id="IPR050107">
    <property type="entry name" value="ABC_carbohydrate_import_ATPase"/>
</dbReference>
<keyword evidence="3" id="KW-1003">Cell membrane</keyword>
<dbReference type="PROSITE" id="PS00211">
    <property type="entry name" value="ABC_TRANSPORTER_1"/>
    <property type="match status" value="1"/>
</dbReference>
<keyword evidence="2" id="KW-0813">Transport</keyword>
<evidence type="ECO:0000256" key="8">
    <source>
        <dbReference type="ARBA" id="ARBA00023136"/>
    </source>
</evidence>
<evidence type="ECO:0000313" key="11">
    <source>
        <dbReference type="Proteomes" id="UP000070366"/>
    </source>
</evidence>
<evidence type="ECO:0000259" key="9">
    <source>
        <dbReference type="PROSITE" id="PS50893"/>
    </source>
</evidence>
<keyword evidence="6" id="KW-0067">ATP-binding</keyword>
<dbReference type="EMBL" id="LSZW01000057">
    <property type="protein sequence ID" value="KXK65736.1"/>
    <property type="molecule type" value="Genomic_DNA"/>
</dbReference>
<gene>
    <name evidence="10" type="ORF">HMPREF3293_01458</name>
</gene>
<dbReference type="GO" id="GO:0005886">
    <property type="term" value="C:plasma membrane"/>
    <property type="evidence" value="ECO:0007669"/>
    <property type="project" value="UniProtKB-SubCell"/>
</dbReference>
<evidence type="ECO:0000313" key="10">
    <source>
        <dbReference type="EMBL" id="KXK65736.1"/>
    </source>
</evidence>
<evidence type="ECO:0000256" key="7">
    <source>
        <dbReference type="ARBA" id="ARBA00022967"/>
    </source>
</evidence>
<dbReference type="InterPro" id="IPR027417">
    <property type="entry name" value="P-loop_NTPase"/>
</dbReference>
<dbReference type="GO" id="GO:0005524">
    <property type="term" value="F:ATP binding"/>
    <property type="evidence" value="ECO:0007669"/>
    <property type="project" value="UniProtKB-KW"/>
</dbReference>
<dbReference type="AlphaFoldDB" id="A0A136Q5B0"/>
<keyword evidence="5" id="KW-0547">Nucleotide-binding</keyword>
<dbReference type="PROSITE" id="PS50893">
    <property type="entry name" value="ABC_TRANSPORTER_2"/>
    <property type="match status" value="2"/>
</dbReference>
<protein>
    <submittedName>
        <fullName evidence="10">Putative sugar ABC transporter, ATP binding protein</fullName>
    </submittedName>
</protein>
<dbReference type="PANTHER" id="PTHR43790">
    <property type="entry name" value="CARBOHYDRATE TRANSPORT ATP-BINDING PROTEIN MG119-RELATED"/>
    <property type="match status" value="1"/>
</dbReference>
<evidence type="ECO:0000256" key="5">
    <source>
        <dbReference type="ARBA" id="ARBA00022741"/>
    </source>
</evidence>
<feature type="domain" description="ABC transporter" evidence="9">
    <location>
        <begin position="1"/>
        <end position="235"/>
    </location>
</feature>
<comment type="subcellular location">
    <subcellularLocation>
        <location evidence="1">Cell membrane</location>
        <topology evidence="1">Peripheral membrane protein</topology>
    </subcellularLocation>
</comment>
<dbReference type="InterPro" id="IPR017871">
    <property type="entry name" value="ABC_transporter-like_CS"/>
</dbReference>
<organism evidence="10 11">
    <name type="scientific">Christensenella minuta</name>
    <dbReference type="NCBI Taxonomy" id="626937"/>
    <lineage>
        <taxon>Bacteria</taxon>
        <taxon>Bacillati</taxon>
        <taxon>Bacillota</taxon>
        <taxon>Clostridia</taxon>
        <taxon>Christensenellales</taxon>
        <taxon>Christensenellaceae</taxon>
        <taxon>Christensenella</taxon>
    </lineage>
</organism>
<evidence type="ECO:0000256" key="4">
    <source>
        <dbReference type="ARBA" id="ARBA00022737"/>
    </source>
</evidence>
<evidence type="ECO:0000256" key="1">
    <source>
        <dbReference type="ARBA" id="ARBA00004202"/>
    </source>
</evidence>
<feature type="domain" description="ABC transporter" evidence="9">
    <location>
        <begin position="245"/>
        <end position="487"/>
    </location>
</feature>
<dbReference type="CDD" id="cd03215">
    <property type="entry name" value="ABC_Carb_Monos_II"/>
    <property type="match status" value="1"/>
</dbReference>
<dbReference type="GO" id="GO:0016887">
    <property type="term" value="F:ATP hydrolysis activity"/>
    <property type="evidence" value="ECO:0007669"/>
    <property type="project" value="InterPro"/>
</dbReference>
<dbReference type="Proteomes" id="UP000070366">
    <property type="component" value="Unassembled WGS sequence"/>
</dbReference>
<accession>A0A136Q5B0</accession>
<comment type="caution">
    <text evidence="10">The sequence shown here is derived from an EMBL/GenBank/DDBJ whole genome shotgun (WGS) entry which is preliminary data.</text>
</comment>
<dbReference type="CDD" id="cd03216">
    <property type="entry name" value="ABC_Carb_Monos_I"/>
    <property type="match status" value="1"/>
</dbReference>
<reference evidence="10 11" key="1">
    <citation type="submission" date="2016-02" db="EMBL/GenBank/DDBJ databases">
        <authorList>
            <person name="Wen L."/>
            <person name="He K."/>
            <person name="Yang H."/>
        </authorList>
    </citation>
    <scope>NUCLEOTIDE SEQUENCE [LARGE SCALE GENOMIC DNA]</scope>
    <source>
        <strain evidence="10 11">DSM 22607</strain>
    </source>
</reference>
<evidence type="ECO:0000256" key="3">
    <source>
        <dbReference type="ARBA" id="ARBA00022475"/>
    </source>
</evidence>
<dbReference type="STRING" id="626937.HMPREF3293_01458"/>
<name>A0A136Q5B0_9FIRM</name>
<keyword evidence="11" id="KW-1185">Reference proteome</keyword>
<dbReference type="FunFam" id="3.40.50.300:FF:000127">
    <property type="entry name" value="Ribose import ATP-binding protein RbsA"/>
    <property type="match status" value="1"/>
</dbReference>
<dbReference type="RefSeq" id="WP_066521206.1">
    <property type="nucleotide sequence ID" value="NZ_CABMOF010000004.1"/>
</dbReference>
<dbReference type="SMART" id="SM00382">
    <property type="entry name" value="AAA"/>
    <property type="match status" value="2"/>
</dbReference>
<dbReference type="InterPro" id="IPR003439">
    <property type="entry name" value="ABC_transporter-like_ATP-bd"/>
</dbReference>
<dbReference type="Gene3D" id="3.40.50.300">
    <property type="entry name" value="P-loop containing nucleotide triphosphate hydrolases"/>
    <property type="match status" value="2"/>
</dbReference>
<dbReference type="SUPFAM" id="SSF52540">
    <property type="entry name" value="P-loop containing nucleoside triphosphate hydrolases"/>
    <property type="match status" value="2"/>
</dbReference>